<proteinExistence type="predicted"/>
<dbReference type="PATRIC" id="fig|1286106.3.peg.1828"/>
<evidence type="ECO:0000313" key="1">
    <source>
        <dbReference type="EMBL" id="EMR12630.1"/>
    </source>
</evidence>
<dbReference type="InterPro" id="IPR036249">
    <property type="entry name" value="Thioredoxin-like_sf"/>
</dbReference>
<sequence>MTDFYRYHLFFCTHLRDDGTPCCQANNAQQLRDYAKQRVKDLKLKKVRVNNAGCLNRCALGPVMVIYPEGTWYQYQNENDIDEIIESHLLNGKVVERLKR</sequence>
<accession>M7PFE8</accession>
<keyword evidence="2" id="KW-1185">Reference proteome</keyword>
<dbReference type="eggNOG" id="COG3411">
    <property type="taxonomic scope" value="Bacteria"/>
</dbReference>
<dbReference type="Proteomes" id="UP000012019">
    <property type="component" value="Unassembled WGS sequence"/>
</dbReference>
<dbReference type="OrthoDB" id="9800597at2"/>
<dbReference type="STRING" id="1286106.MPL1_09120"/>
<gene>
    <name evidence="1" type="ORF">MPL1_09120</name>
</gene>
<dbReference type="RefSeq" id="WP_009726796.1">
    <property type="nucleotide sequence ID" value="NZ_APHR01000048.1"/>
</dbReference>
<dbReference type="EMBL" id="APHR01000048">
    <property type="protein sequence ID" value="EMR12630.1"/>
    <property type="molecule type" value="Genomic_DNA"/>
</dbReference>
<dbReference type="CDD" id="cd02980">
    <property type="entry name" value="TRX_Fd_family"/>
    <property type="match status" value="1"/>
</dbReference>
<protein>
    <submittedName>
        <fullName evidence="1">Fe2-S2-type ferredoxin</fullName>
    </submittedName>
</protein>
<evidence type="ECO:0000313" key="2">
    <source>
        <dbReference type="Proteomes" id="UP000012019"/>
    </source>
</evidence>
<comment type="caution">
    <text evidence="1">The sequence shown here is derived from an EMBL/GenBank/DDBJ whole genome shotgun (WGS) entry which is preliminary data.</text>
</comment>
<dbReference type="Gene3D" id="3.40.30.10">
    <property type="entry name" value="Glutaredoxin"/>
    <property type="match status" value="1"/>
</dbReference>
<organism evidence="1 2">
    <name type="scientific">Methylophaga lonarensis MPL</name>
    <dbReference type="NCBI Taxonomy" id="1286106"/>
    <lineage>
        <taxon>Bacteria</taxon>
        <taxon>Pseudomonadati</taxon>
        <taxon>Pseudomonadota</taxon>
        <taxon>Gammaproteobacteria</taxon>
        <taxon>Thiotrichales</taxon>
        <taxon>Piscirickettsiaceae</taxon>
        <taxon>Methylophaga</taxon>
    </lineage>
</organism>
<dbReference type="SUPFAM" id="SSF52833">
    <property type="entry name" value="Thioredoxin-like"/>
    <property type="match status" value="1"/>
</dbReference>
<reference evidence="1 2" key="1">
    <citation type="journal article" date="2013" name="Genome Announc.">
        <title>Draft Genome Sequence of Methylophaga lonarensis MPLT, a Haloalkaliphilic (Non-Methane-Utilizing) Methylotroph.</title>
        <authorList>
            <person name="Shetty S.A."/>
            <person name="Marathe N.P."/>
            <person name="Munot H."/>
            <person name="Antony C.P."/>
            <person name="Dhotre D.P."/>
            <person name="Murrell J.C."/>
            <person name="Shouche Y.S."/>
        </authorList>
    </citation>
    <scope>NUCLEOTIDE SEQUENCE [LARGE SCALE GENOMIC DNA]</scope>
    <source>
        <strain evidence="1 2">MPL</strain>
    </source>
</reference>
<dbReference type="AlphaFoldDB" id="M7PFE8"/>
<name>M7PFE8_9GAMM</name>